<name>A0A248LNA8_9NEIS</name>
<dbReference type="Proteomes" id="UP000197424">
    <property type="component" value="Chromosome"/>
</dbReference>
<proteinExistence type="predicted"/>
<dbReference type="EMBL" id="CP022115">
    <property type="protein sequence ID" value="ASJ25961.1"/>
    <property type="molecule type" value="Genomic_DNA"/>
</dbReference>
<gene>
    <name evidence="1" type="ORF">LHGZ1_3130</name>
</gene>
<dbReference type="AlphaFoldDB" id="A0A248LNA8"/>
<protein>
    <submittedName>
        <fullName evidence="1">Uncharacterized protein</fullName>
    </submittedName>
</protein>
<evidence type="ECO:0000313" key="2">
    <source>
        <dbReference type="Proteomes" id="UP000197424"/>
    </source>
</evidence>
<organism evidence="1 2">
    <name type="scientific">Laribacter hongkongensis</name>
    <dbReference type="NCBI Taxonomy" id="168471"/>
    <lineage>
        <taxon>Bacteria</taxon>
        <taxon>Pseudomonadati</taxon>
        <taxon>Pseudomonadota</taxon>
        <taxon>Betaproteobacteria</taxon>
        <taxon>Neisseriales</taxon>
        <taxon>Aquaspirillaceae</taxon>
        <taxon>Laribacter</taxon>
    </lineage>
</organism>
<reference evidence="2" key="1">
    <citation type="submission" date="2017-06" db="EMBL/GenBank/DDBJ databases">
        <title>Whole genome sequence of Laribacter hongkongensis LHGZ1.</title>
        <authorList>
            <person name="Chen D."/>
            <person name="Wu H."/>
            <person name="Chen J."/>
        </authorList>
    </citation>
    <scope>NUCLEOTIDE SEQUENCE [LARGE SCALE GENOMIC DNA]</scope>
    <source>
        <strain evidence="2">LHGZ1</strain>
    </source>
</reference>
<accession>A0A248LNA8</accession>
<evidence type="ECO:0000313" key="1">
    <source>
        <dbReference type="EMBL" id="ASJ25961.1"/>
    </source>
</evidence>
<sequence length="66" mass="7068">MGVQPSLEADAQFAEASKPRMGTLDDPTMSAQFLAAFDTTTGNARQDATALEMFTATTEVMTFISM</sequence>